<keyword evidence="3" id="KW-0560">Oxidoreductase</keyword>
<dbReference type="EMBL" id="SPLM01000003">
    <property type="protein sequence ID" value="TMW68223.1"/>
    <property type="molecule type" value="Genomic_DNA"/>
</dbReference>
<sequence>MWRASRHAVQSAWRRSAQASPFFSLSTSSASNGARAVSSSVPVVASERRILCVGVPQSLAESTCVQELTQRGHVVDQLPLQSSTGEVDSAKLASIVGDYDALLVAPPTQLPREILAQGARSKLQLIAVPSLAIDSGLVDVMEATNQGVMLLQLDKKQVGDKFSVEAELAMSLLIQLARHIPKSIATTRSGEAYRREDFTGTELANKNLGIVGLGQAGKRVVEMARAMGLNVLGYDPNLTQEAAAVMGVKRLSLDELYAQSDILAFHAPLTARTRDMFDDAALAKCKDGVQIVSVAEYKGREGLLKEGTLLNGLESGKIAGVALDYLADVESSEDSSTWSHLLAHDRVITRRHLDGKQSDAATEAKKYRAIAENLGDALAQRYYRGVANGVFMPLTLVPEMKPFLDLSEALGRFLFHLTVTNDRKDPITRVSVATCGGVQVDITTPQAKSALQSAVMKGILDCINELRGGNGFGTPRISLLNASLLAMTNGIDVRAGDLTARDATLHLNNSITVQVETRSKEQFLIMGTVFGDDPRVVRINEYTNFPSFRPEGNLLIFKNEDKPGAIAGILKELVAAQINIANFGLSRQPNSDLALGILSLDSTPSIETIEKLKGLSNVESVQFALV</sequence>
<dbReference type="GO" id="GO:0051287">
    <property type="term" value="F:NAD binding"/>
    <property type="evidence" value="ECO:0007669"/>
    <property type="project" value="InterPro"/>
</dbReference>
<reference evidence="7" key="1">
    <citation type="submission" date="2019-03" db="EMBL/GenBank/DDBJ databases">
        <title>Long read genome sequence of the mycoparasitic Pythium oligandrum ATCC 38472 isolated from sugarbeet rhizosphere.</title>
        <authorList>
            <person name="Gaulin E."/>
        </authorList>
    </citation>
    <scope>NUCLEOTIDE SEQUENCE</scope>
    <source>
        <strain evidence="7">ATCC 38472_TT</strain>
    </source>
</reference>
<comment type="caution">
    <text evidence="7">The sequence shown here is derived from an EMBL/GenBank/DDBJ whole genome shotgun (WGS) entry which is preliminary data.</text>
</comment>
<comment type="pathway">
    <text evidence="4">Amino-acid biosynthesis.</text>
</comment>
<dbReference type="Gene3D" id="3.30.1330.90">
    <property type="entry name" value="D-3-phosphoglycerate dehydrogenase, domain 3"/>
    <property type="match status" value="1"/>
</dbReference>
<dbReference type="InterPro" id="IPR036291">
    <property type="entry name" value="NAD(P)-bd_dom_sf"/>
</dbReference>
<dbReference type="PANTHER" id="PTHR42938">
    <property type="entry name" value="FORMATE DEHYDROGENASE 1"/>
    <property type="match status" value="1"/>
</dbReference>
<gene>
    <name evidence="7" type="ORF">Poli38472_007895</name>
</gene>
<dbReference type="SUPFAM" id="SSF143548">
    <property type="entry name" value="Serine metabolism enzymes domain"/>
    <property type="match status" value="1"/>
</dbReference>
<evidence type="ECO:0000259" key="5">
    <source>
        <dbReference type="Pfam" id="PF02826"/>
    </source>
</evidence>
<dbReference type="OrthoDB" id="1621027at2759"/>
<keyword evidence="8" id="KW-1185">Reference proteome</keyword>
<dbReference type="GO" id="GO:0008652">
    <property type="term" value="P:amino acid biosynthetic process"/>
    <property type="evidence" value="ECO:0007669"/>
    <property type="project" value="UniProtKB-KW"/>
</dbReference>
<dbReference type="PROSITE" id="PS00670">
    <property type="entry name" value="D_2_HYDROXYACID_DH_2"/>
    <property type="match status" value="1"/>
</dbReference>
<dbReference type="SUPFAM" id="SSF55021">
    <property type="entry name" value="ACT-like"/>
    <property type="match status" value="1"/>
</dbReference>
<dbReference type="SUPFAM" id="SSF51735">
    <property type="entry name" value="NAD(P)-binding Rossmann-fold domains"/>
    <property type="match status" value="1"/>
</dbReference>
<evidence type="ECO:0000256" key="4">
    <source>
        <dbReference type="ARBA" id="ARBA00029440"/>
    </source>
</evidence>
<organism evidence="7 8">
    <name type="scientific">Pythium oligandrum</name>
    <name type="common">Mycoparasitic fungus</name>
    <dbReference type="NCBI Taxonomy" id="41045"/>
    <lineage>
        <taxon>Eukaryota</taxon>
        <taxon>Sar</taxon>
        <taxon>Stramenopiles</taxon>
        <taxon>Oomycota</taxon>
        <taxon>Peronosporomycetes</taxon>
        <taxon>Pythiales</taxon>
        <taxon>Pythiaceae</taxon>
        <taxon>Pythium</taxon>
    </lineage>
</organism>
<evidence type="ECO:0000256" key="3">
    <source>
        <dbReference type="ARBA" id="ARBA00023002"/>
    </source>
</evidence>
<feature type="domain" description="D-isomer specific 2-hydroxyacid dehydrogenase NAD-binding" evidence="5">
    <location>
        <begin position="170"/>
        <end position="352"/>
    </location>
</feature>
<evidence type="ECO:0000256" key="2">
    <source>
        <dbReference type="ARBA" id="ARBA00022605"/>
    </source>
</evidence>
<dbReference type="PANTHER" id="PTHR42938:SF22">
    <property type="entry name" value="D-3-PHOSPHOGLYCERATE DEHYDROGENASE"/>
    <property type="match status" value="1"/>
</dbReference>
<dbReference type="Pfam" id="PF02826">
    <property type="entry name" value="2-Hacid_dh_C"/>
    <property type="match status" value="1"/>
</dbReference>
<evidence type="ECO:0000259" key="6">
    <source>
        <dbReference type="Pfam" id="PF19304"/>
    </source>
</evidence>
<dbReference type="InterPro" id="IPR029009">
    <property type="entry name" value="ASB_dom_sf"/>
</dbReference>
<dbReference type="InterPro" id="IPR045626">
    <property type="entry name" value="PGDH_ASB_dom"/>
</dbReference>
<accession>A0A8K1CSP0</accession>
<evidence type="ECO:0000313" key="7">
    <source>
        <dbReference type="EMBL" id="TMW68223.1"/>
    </source>
</evidence>
<evidence type="ECO:0000313" key="8">
    <source>
        <dbReference type="Proteomes" id="UP000794436"/>
    </source>
</evidence>
<dbReference type="Gene3D" id="3.30.70.260">
    <property type="match status" value="1"/>
</dbReference>
<keyword evidence="2" id="KW-0028">Amino-acid biosynthesis</keyword>
<evidence type="ECO:0000256" key="1">
    <source>
        <dbReference type="ARBA" id="ARBA00021582"/>
    </source>
</evidence>
<proteinExistence type="predicted"/>
<dbReference type="Proteomes" id="UP000794436">
    <property type="component" value="Unassembled WGS sequence"/>
</dbReference>
<name>A0A8K1CSP0_PYTOL</name>
<dbReference type="InterPro" id="IPR045865">
    <property type="entry name" value="ACT-like_dom_sf"/>
</dbReference>
<dbReference type="GO" id="GO:0004617">
    <property type="term" value="F:phosphoglycerate dehydrogenase activity"/>
    <property type="evidence" value="ECO:0007669"/>
    <property type="project" value="TreeGrafter"/>
</dbReference>
<dbReference type="InterPro" id="IPR029753">
    <property type="entry name" value="D-isomer_DH_CS"/>
</dbReference>
<dbReference type="AlphaFoldDB" id="A0A8K1CSP0"/>
<dbReference type="Pfam" id="PF19304">
    <property type="entry name" value="PGDH_inter"/>
    <property type="match status" value="1"/>
</dbReference>
<dbReference type="Gene3D" id="3.40.50.720">
    <property type="entry name" value="NAD(P)-binding Rossmann-like Domain"/>
    <property type="match status" value="2"/>
</dbReference>
<dbReference type="SUPFAM" id="SSF52283">
    <property type="entry name" value="Formate/glycerate dehydrogenase catalytic domain-like"/>
    <property type="match status" value="1"/>
</dbReference>
<feature type="domain" description="D-3-phosphoglycerate dehydrogenase ASB" evidence="6">
    <location>
        <begin position="399"/>
        <end position="540"/>
    </location>
</feature>
<dbReference type="InterPro" id="IPR006140">
    <property type="entry name" value="D-isomer_DH_NAD-bd"/>
</dbReference>
<protein>
    <recommendedName>
        <fullName evidence="1">D-3-phosphoglycerate dehydrogenase</fullName>
    </recommendedName>
</protein>